<comment type="caution">
    <text evidence="1">The sequence shown here is derived from an EMBL/GenBank/DDBJ whole genome shotgun (WGS) entry which is preliminary data.</text>
</comment>
<gene>
    <name evidence="1" type="ORF">PU1002_01080</name>
</gene>
<organism evidence="1 2">
    <name type="scientific">Pelagibacter ubique (strain HTCC1002)</name>
    <dbReference type="NCBI Taxonomy" id="314261"/>
    <lineage>
        <taxon>Bacteria</taxon>
        <taxon>Pseudomonadati</taxon>
        <taxon>Pseudomonadota</taxon>
        <taxon>Alphaproteobacteria</taxon>
        <taxon>Candidatus Pelagibacterales</taxon>
        <taxon>Candidatus Pelagibacteraceae</taxon>
        <taxon>Candidatus Pelagibacter</taxon>
    </lineage>
</organism>
<dbReference type="SUPFAM" id="SSF103025">
    <property type="entry name" value="Folate-binding domain"/>
    <property type="match status" value="1"/>
</dbReference>
<dbReference type="EMBL" id="AAPV01000002">
    <property type="protein sequence ID" value="EAS84272.1"/>
    <property type="molecule type" value="Genomic_DNA"/>
</dbReference>
<dbReference type="InterPro" id="IPR027266">
    <property type="entry name" value="TrmE/GcvT-like"/>
</dbReference>
<sequence length="187" mass="21167">MLNYKTSIKGDITYSDLEIKEIKPIMKLIIRGKTKDFITAVGKNLNMVLPTEANTSTSAEKLTAFWLSPDEWMLISNETVSEESNTYQVEDELIKNISKVKLGAVTDVSDQFVMLNIKGGKVFDLFATGSPFNFNDFKTKKGPVVQTILSHIDVIIHHKEINEVNLFVRRSFSEHLHSWLSDSASRL</sequence>
<dbReference type="Pfam" id="PF04268">
    <property type="entry name" value="SoxG"/>
    <property type="match status" value="1"/>
</dbReference>
<dbReference type="RefSeq" id="WP_006996859.1">
    <property type="nucleotide sequence ID" value="NZ_CH724130.1"/>
</dbReference>
<name>Q1UZB9_PELU1</name>
<evidence type="ECO:0000313" key="1">
    <source>
        <dbReference type="EMBL" id="EAS84272.1"/>
    </source>
</evidence>
<dbReference type="GeneID" id="66295558"/>
<dbReference type="AlphaFoldDB" id="Q1UZB9"/>
<dbReference type="InterPro" id="IPR007375">
    <property type="entry name" value="SoxG"/>
</dbReference>
<dbReference type="HOGENOM" id="CLU_114076_0_0_5"/>
<proteinExistence type="predicted"/>
<evidence type="ECO:0000313" key="2">
    <source>
        <dbReference type="Proteomes" id="UP000005306"/>
    </source>
</evidence>
<reference evidence="1 2" key="1">
    <citation type="submission" date="2006-04" db="EMBL/GenBank/DDBJ databases">
        <authorList>
            <person name="Giovannoni S.J."/>
            <person name="Cho J.-C."/>
            <person name="Ferriera S."/>
            <person name="Johnson J."/>
            <person name="Kravitz S."/>
            <person name="Halpern A."/>
            <person name="Remington K."/>
            <person name="Beeson K."/>
            <person name="Tran B."/>
            <person name="Rogers Y.-H."/>
            <person name="Friedman R."/>
            <person name="Venter J.C."/>
        </authorList>
    </citation>
    <scope>NUCLEOTIDE SEQUENCE [LARGE SCALE GENOMIC DNA]</scope>
    <source>
        <strain evidence="1 2">HTCC1002</strain>
    </source>
</reference>
<dbReference type="Proteomes" id="UP000005306">
    <property type="component" value="Unassembled WGS sequence"/>
</dbReference>
<dbReference type="Gene3D" id="3.30.1360.120">
    <property type="entry name" value="Probable tRNA modification gtpase trme, domain 1"/>
    <property type="match status" value="1"/>
</dbReference>
<dbReference type="Gene3D" id="3.30.70.1520">
    <property type="entry name" value="Heterotetrameric sarcosine oxidase"/>
    <property type="match status" value="1"/>
</dbReference>
<protein>
    <submittedName>
        <fullName evidence="1">Sarcosine oxidase gamma subunit</fullName>
    </submittedName>
</protein>
<accession>Q1UZB9</accession>